<dbReference type="InterPro" id="IPR055591">
    <property type="entry name" value="DUF7167"/>
</dbReference>
<dbReference type="EMBL" id="MG459987">
    <property type="protein sequence ID" value="ATW61876.1"/>
    <property type="molecule type" value="Genomic_DNA"/>
</dbReference>
<gene>
    <name evidence="2" type="ORF">CPT_Sugarland_039</name>
</gene>
<evidence type="ECO:0000313" key="3">
    <source>
        <dbReference type="Proteomes" id="UP000241037"/>
    </source>
</evidence>
<dbReference type="Pfam" id="PF23768">
    <property type="entry name" value="DUF7167"/>
    <property type="match status" value="1"/>
</dbReference>
<proteinExistence type="predicted"/>
<evidence type="ECO:0000313" key="2">
    <source>
        <dbReference type="EMBL" id="ATW61876.1"/>
    </source>
</evidence>
<reference evidence="2 3" key="1">
    <citation type="journal article" date="2018" name="Microbiol. Resour. Announc.">
        <title>Complete Genome Sequence of Klebsiella pneumoniae Siphophage Sugarland.</title>
        <authorList>
            <person name="Erickson S.G."/>
            <person name="Lessor L."/>
            <person name="O'Leary C.J."/>
            <person name="Gill J.J."/>
            <person name="Liu M."/>
        </authorList>
    </citation>
    <scope>NUCLEOTIDE SEQUENCE [LARGE SCALE GENOMIC DNA]</scope>
</reference>
<sequence length="134" mass="15116">MTKQAYLILNNGFAVGTTFVDLGYTKEEWQALSPEVKNQLVNEAAWEYAEAYVEMVDDELVIVVSLGAVGCDAHVHTDFQSEEEWDELDLTHQNALINEAFWEVVDCYVAFCKDDDGANTCTNYGYEHDDVECA</sequence>
<feature type="domain" description="DUF7167" evidence="1">
    <location>
        <begin position="7"/>
        <end position="55"/>
    </location>
</feature>
<organism evidence="2 3">
    <name type="scientific">Klebsiella phage Sugarland</name>
    <dbReference type="NCBI Taxonomy" id="2053603"/>
    <lineage>
        <taxon>Viruses</taxon>
        <taxon>Duplodnaviria</taxon>
        <taxon>Heunggongvirae</taxon>
        <taxon>Uroviricota</taxon>
        <taxon>Caudoviricetes</taxon>
        <taxon>Demerecviridae</taxon>
        <taxon>Sugarlandvirus</taxon>
        <taxon>Sugarlandvirus sugarland</taxon>
    </lineage>
</organism>
<name>A0A2H4PGV9_9CAUD</name>
<evidence type="ECO:0000259" key="1">
    <source>
        <dbReference type="Pfam" id="PF23768"/>
    </source>
</evidence>
<dbReference type="OrthoDB" id="18152at10239"/>
<protein>
    <recommendedName>
        <fullName evidence="1">DUF7167 domain-containing protein</fullName>
    </recommendedName>
</protein>
<keyword evidence="3" id="KW-1185">Reference proteome</keyword>
<dbReference type="Proteomes" id="UP000241037">
    <property type="component" value="Segment"/>
</dbReference>
<accession>A0A2H4PGV9</accession>